<accession>G4ZQK9</accession>
<gene>
    <name evidence="2" type="ORF">PHYSODRAFT_334073</name>
</gene>
<dbReference type="GeneID" id="20646749"/>
<dbReference type="AlphaFoldDB" id="G4ZQK9"/>
<evidence type="ECO:0000256" key="1">
    <source>
        <dbReference type="SAM" id="MobiDB-lite"/>
    </source>
</evidence>
<reference evidence="2 3" key="1">
    <citation type="journal article" date="2006" name="Science">
        <title>Phytophthora genome sequences uncover evolutionary origins and mechanisms of pathogenesis.</title>
        <authorList>
            <person name="Tyler B.M."/>
            <person name="Tripathy S."/>
            <person name="Zhang X."/>
            <person name="Dehal P."/>
            <person name="Jiang R.H."/>
            <person name="Aerts A."/>
            <person name="Arredondo F.D."/>
            <person name="Baxter L."/>
            <person name="Bensasson D."/>
            <person name="Beynon J.L."/>
            <person name="Chapman J."/>
            <person name="Damasceno C.M."/>
            <person name="Dorrance A.E."/>
            <person name="Dou D."/>
            <person name="Dickerman A.W."/>
            <person name="Dubchak I.L."/>
            <person name="Garbelotto M."/>
            <person name="Gijzen M."/>
            <person name="Gordon S.G."/>
            <person name="Govers F."/>
            <person name="Grunwald N.J."/>
            <person name="Huang W."/>
            <person name="Ivors K.L."/>
            <person name="Jones R.W."/>
            <person name="Kamoun S."/>
            <person name="Krampis K."/>
            <person name="Lamour K.H."/>
            <person name="Lee M.K."/>
            <person name="McDonald W.H."/>
            <person name="Medina M."/>
            <person name="Meijer H.J."/>
            <person name="Nordberg E.K."/>
            <person name="Maclean D.J."/>
            <person name="Ospina-Giraldo M.D."/>
            <person name="Morris P.F."/>
            <person name="Phuntumart V."/>
            <person name="Putnam N.H."/>
            <person name="Rash S."/>
            <person name="Rose J.K."/>
            <person name="Sakihama Y."/>
            <person name="Salamov A.A."/>
            <person name="Savidor A."/>
            <person name="Scheuring C.F."/>
            <person name="Smith B.M."/>
            <person name="Sobral B.W."/>
            <person name="Terry A."/>
            <person name="Torto-Alalibo T.A."/>
            <person name="Win J."/>
            <person name="Xu Z."/>
            <person name="Zhang H."/>
            <person name="Grigoriev I.V."/>
            <person name="Rokhsar D.S."/>
            <person name="Boore J.L."/>
        </authorList>
    </citation>
    <scope>NUCLEOTIDE SEQUENCE [LARGE SCALE GENOMIC DNA]</scope>
    <source>
        <strain evidence="2 3">P6497</strain>
    </source>
</reference>
<dbReference type="Proteomes" id="UP000002640">
    <property type="component" value="Unassembled WGS sequence"/>
</dbReference>
<proteinExistence type="predicted"/>
<evidence type="ECO:0000313" key="2">
    <source>
        <dbReference type="EMBL" id="EGZ15866.1"/>
    </source>
</evidence>
<feature type="compositionally biased region" description="Acidic residues" evidence="1">
    <location>
        <begin position="232"/>
        <end position="250"/>
    </location>
</feature>
<protein>
    <submittedName>
        <fullName evidence="2">Uncharacterized protein</fullName>
    </submittedName>
</protein>
<keyword evidence="3" id="KW-1185">Reference proteome</keyword>
<dbReference type="EMBL" id="JH159155">
    <property type="protein sequence ID" value="EGZ15866.1"/>
    <property type="molecule type" value="Genomic_DNA"/>
</dbReference>
<dbReference type="KEGG" id="psoj:PHYSODRAFT_334073"/>
<name>G4ZQK9_PHYSP</name>
<dbReference type="RefSeq" id="XP_009529615.1">
    <property type="nucleotide sequence ID" value="XM_009531320.1"/>
</dbReference>
<dbReference type="InParanoid" id="G4ZQK9"/>
<evidence type="ECO:0000313" key="3">
    <source>
        <dbReference type="Proteomes" id="UP000002640"/>
    </source>
</evidence>
<feature type="region of interest" description="Disordered" evidence="1">
    <location>
        <begin position="209"/>
        <end position="251"/>
    </location>
</feature>
<organism evidence="2 3">
    <name type="scientific">Phytophthora sojae (strain P6497)</name>
    <name type="common">Soybean stem and root rot agent</name>
    <name type="synonym">Phytophthora megasperma f. sp. glycines</name>
    <dbReference type="NCBI Taxonomy" id="1094619"/>
    <lineage>
        <taxon>Eukaryota</taxon>
        <taxon>Sar</taxon>
        <taxon>Stramenopiles</taxon>
        <taxon>Oomycota</taxon>
        <taxon>Peronosporomycetes</taxon>
        <taxon>Peronosporales</taxon>
        <taxon>Peronosporaceae</taxon>
        <taxon>Phytophthora</taxon>
    </lineage>
</organism>
<sequence>MPSWARSEHLVLIAACENALYAHPHESLVHPSPAMKTAIHDNFVKLAHSTRRTQLATASKWKRLVAQFRSNVKLDREVSAALGRVLRGCEPRWTRRELDLLTRAIEDLGFPALQSPKCASKLHPSFVRLGGSARSCDAVEAATRAVLTARQFVANGYGSWTTWFELTEACRREASRRCAEPEVLLSLSQTAFRTLDKVRARKLGVLAEAASTQASEDEEADADACSTLATDNTEDESEEGEEDTSDDDEPVLVKVSKVLCEQVNTQANTSSGAKVAEDHLKLLVKAGADAEERMRLVVTQSEERERLFARFLQDKG</sequence>